<protein>
    <submittedName>
        <fullName evidence="1">CLUMA_CG019846, isoform A</fullName>
    </submittedName>
</protein>
<dbReference type="Proteomes" id="UP000183832">
    <property type="component" value="Unassembled WGS sequence"/>
</dbReference>
<evidence type="ECO:0000313" key="1">
    <source>
        <dbReference type="EMBL" id="CRL06767.1"/>
    </source>
</evidence>
<dbReference type="AlphaFoldDB" id="A0A1J1J325"/>
<gene>
    <name evidence="1" type="ORF">CLUMA_CG019846</name>
</gene>
<name>A0A1J1J325_9DIPT</name>
<evidence type="ECO:0000313" key="2">
    <source>
        <dbReference type="Proteomes" id="UP000183832"/>
    </source>
</evidence>
<dbReference type="EMBL" id="CVRI01000067">
    <property type="protein sequence ID" value="CRL06767.1"/>
    <property type="molecule type" value="Genomic_DNA"/>
</dbReference>
<reference evidence="1 2" key="1">
    <citation type="submission" date="2015-04" db="EMBL/GenBank/DDBJ databases">
        <authorList>
            <person name="Syromyatnikov M.Y."/>
            <person name="Popov V.N."/>
        </authorList>
    </citation>
    <scope>NUCLEOTIDE SEQUENCE [LARGE SCALE GENOMIC DNA]</scope>
</reference>
<proteinExistence type="predicted"/>
<sequence length="98" mass="11586">MLPFVVGCLRKRYVKPQRENICFIYSEEYENDFNRCHCVKHLQHQSINRLLNGDSIKTTTRRHVTTLRKKNEAKKYFELSQAFTGLLVYNVNHGNLVA</sequence>
<accession>A0A1J1J325</accession>
<organism evidence="1 2">
    <name type="scientific">Clunio marinus</name>
    <dbReference type="NCBI Taxonomy" id="568069"/>
    <lineage>
        <taxon>Eukaryota</taxon>
        <taxon>Metazoa</taxon>
        <taxon>Ecdysozoa</taxon>
        <taxon>Arthropoda</taxon>
        <taxon>Hexapoda</taxon>
        <taxon>Insecta</taxon>
        <taxon>Pterygota</taxon>
        <taxon>Neoptera</taxon>
        <taxon>Endopterygota</taxon>
        <taxon>Diptera</taxon>
        <taxon>Nematocera</taxon>
        <taxon>Chironomoidea</taxon>
        <taxon>Chironomidae</taxon>
        <taxon>Clunio</taxon>
    </lineage>
</organism>
<keyword evidence="2" id="KW-1185">Reference proteome</keyword>